<sequence>MSDSKQPDGHAFQPTDDEEDVETVRPSDDLGVPEDRLSRRAWKRACESCETLVPVGNYCIECGDPLTEE</sequence>
<evidence type="ECO:0000313" key="2">
    <source>
        <dbReference type="EMBL" id="EMA39572.1"/>
    </source>
</evidence>
<evidence type="ECO:0000256" key="1">
    <source>
        <dbReference type="SAM" id="MobiDB-lite"/>
    </source>
</evidence>
<reference evidence="2 3" key="1">
    <citation type="journal article" date="2014" name="PLoS Genet.">
        <title>Phylogenetically driven sequencing of extremely halophilic archaea reveals strategies for static and dynamic osmo-response.</title>
        <authorList>
            <person name="Becker E.A."/>
            <person name="Seitzer P.M."/>
            <person name="Tritt A."/>
            <person name="Larsen D."/>
            <person name="Krusor M."/>
            <person name="Yao A.I."/>
            <person name="Wu D."/>
            <person name="Madern D."/>
            <person name="Eisen J.A."/>
            <person name="Darling A.E."/>
            <person name="Facciotti M.T."/>
        </authorList>
    </citation>
    <scope>NUCLEOTIDE SEQUENCE [LARGE SCALE GENOMIC DNA]</scope>
    <source>
        <strain evidence="2 3">100A6</strain>
    </source>
</reference>
<organism evidence="2 3">
    <name type="scientific">Halococcus hamelinensis 100A6</name>
    <dbReference type="NCBI Taxonomy" id="1132509"/>
    <lineage>
        <taxon>Archaea</taxon>
        <taxon>Methanobacteriati</taxon>
        <taxon>Methanobacteriota</taxon>
        <taxon>Stenosarchaea group</taxon>
        <taxon>Halobacteria</taxon>
        <taxon>Halobacteriales</taxon>
        <taxon>Halococcaceae</taxon>
        <taxon>Halococcus</taxon>
    </lineage>
</organism>
<dbReference type="EMBL" id="AOMB01000017">
    <property type="protein sequence ID" value="EMA39572.1"/>
    <property type="molecule type" value="Genomic_DNA"/>
</dbReference>
<gene>
    <name evidence="2" type="ORF">C447_06326</name>
</gene>
<evidence type="ECO:0000313" key="3">
    <source>
        <dbReference type="Proteomes" id="UP000011566"/>
    </source>
</evidence>
<dbReference type="OrthoDB" id="210835at2157"/>
<dbReference type="AlphaFoldDB" id="M0M198"/>
<dbReference type="Proteomes" id="UP000011566">
    <property type="component" value="Unassembled WGS sequence"/>
</dbReference>
<feature type="compositionally biased region" description="Basic and acidic residues" evidence="1">
    <location>
        <begin position="22"/>
        <end position="33"/>
    </location>
</feature>
<dbReference type="PATRIC" id="fig|1132509.6.peg.1442"/>
<protein>
    <submittedName>
        <fullName evidence="2">Uncharacterized protein</fullName>
    </submittedName>
</protein>
<feature type="region of interest" description="Disordered" evidence="1">
    <location>
        <begin position="1"/>
        <end position="33"/>
    </location>
</feature>
<dbReference type="RefSeq" id="WP_007692002.1">
    <property type="nucleotide sequence ID" value="NZ_AJRK01000216.1"/>
</dbReference>
<name>M0M198_9EURY</name>
<comment type="caution">
    <text evidence="2">The sequence shown here is derived from an EMBL/GenBank/DDBJ whole genome shotgun (WGS) entry which is preliminary data.</text>
</comment>
<keyword evidence="3" id="KW-1185">Reference proteome</keyword>
<accession>M0M198</accession>
<proteinExistence type="predicted"/>